<dbReference type="GO" id="GO:0005524">
    <property type="term" value="F:ATP binding"/>
    <property type="evidence" value="ECO:0007669"/>
    <property type="project" value="InterPro"/>
</dbReference>
<organism evidence="3 4">
    <name type="scientific">Knipowitschia caucasica</name>
    <name type="common">Caucasian dwarf goby</name>
    <name type="synonym">Pomatoschistus caucasicus</name>
    <dbReference type="NCBI Taxonomy" id="637954"/>
    <lineage>
        <taxon>Eukaryota</taxon>
        <taxon>Metazoa</taxon>
        <taxon>Chordata</taxon>
        <taxon>Craniata</taxon>
        <taxon>Vertebrata</taxon>
        <taxon>Euteleostomi</taxon>
        <taxon>Actinopterygii</taxon>
        <taxon>Neopterygii</taxon>
        <taxon>Teleostei</taxon>
        <taxon>Neoteleostei</taxon>
        <taxon>Acanthomorphata</taxon>
        <taxon>Gobiaria</taxon>
        <taxon>Gobiiformes</taxon>
        <taxon>Gobioidei</taxon>
        <taxon>Gobiidae</taxon>
        <taxon>Gobiinae</taxon>
        <taxon>Knipowitschia</taxon>
    </lineage>
</organism>
<dbReference type="AlphaFoldDB" id="A0AAV2LN00"/>
<feature type="compositionally biased region" description="Acidic residues" evidence="1">
    <location>
        <begin position="177"/>
        <end position="192"/>
    </location>
</feature>
<dbReference type="SUPFAM" id="SSF52540">
    <property type="entry name" value="P-loop containing nucleoside triphosphate hydrolases"/>
    <property type="match status" value="1"/>
</dbReference>
<sequence>MQHVQRKPRIKRIRDVHVSNPTFPVNVFINILRNKGSLPVASSDNIHERNSAAEADNASHVEDSAKSAPVKLHRLSRTRKLKYGSVKAEQHNNIIKEAKSHHQPVQASDVHHREPFSEDALWTDTYCPRHSSEVIGNTAAIEELHRWLNKWKKKSDVEDKKISTEKQNKSHSNDLWDCGDFEGEAGSDSEAEEQLHNTILISGPPGVGKTAAVYACALELGFKVFEVNCSSQRSGRDMLAQLKEATQSHQLETSATDPLKPAFYNSYNRSYGKSEKLPDRIAKSQKKAPISICKKKPVQTRSSCRNRVKRITLTNYFKTKAKADYLYSSGAPPSKKLQKSAGPETHNSPNGKTKQDMMMSLILFEEVDVIFEDDVGFLTAVKTFMTTTKRPVVLMTSDPLFREKFNSDLVEIIFETPSRADVCSYLQLVCLAQKVRLDSEDANTLFSATGGDVRRALLQLQFWANSGAGGLQIDDGESTYKGCSANMLGLQSITKNHLFQFLQLTLSTKQQMAELHQAVVESWRNGFPILYSNLEFLLHIDSMDCLTALSDFLDAMSFIDATFPAAQHPCNLEDFVWTGAKVQDGLLDKLREEEEEEDEDQEMKLDMRATLEALGVHRCGRKAALQVQKSRQGHAENLRYVSPNRHVVSHRFDLYKKVLSSQYFGLLHNTRAAGQDYLPVIRYICRIHRKQKTLRCINTFRTPLGLTKEMVRLLAGEFSEDQTKMENDATSIS</sequence>
<dbReference type="CDD" id="cd00009">
    <property type="entry name" value="AAA"/>
    <property type="match status" value="1"/>
</dbReference>
<dbReference type="Pfam" id="PF00004">
    <property type="entry name" value="AAA"/>
    <property type="match status" value="1"/>
</dbReference>
<dbReference type="InterPro" id="IPR027417">
    <property type="entry name" value="P-loop_NTPase"/>
</dbReference>
<feature type="region of interest" description="Disordered" evidence="1">
    <location>
        <begin position="332"/>
        <end position="353"/>
    </location>
</feature>
<feature type="compositionally biased region" description="Basic and acidic residues" evidence="1">
    <location>
        <begin position="162"/>
        <end position="174"/>
    </location>
</feature>
<dbReference type="GO" id="GO:0003677">
    <property type="term" value="F:DNA binding"/>
    <property type="evidence" value="ECO:0007669"/>
    <property type="project" value="TreeGrafter"/>
</dbReference>
<dbReference type="SMART" id="SM00382">
    <property type="entry name" value="AAA"/>
    <property type="match status" value="1"/>
</dbReference>
<dbReference type="Gene3D" id="1.10.8.60">
    <property type="match status" value="1"/>
</dbReference>
<accession>A0AAV2LN00</accession>
<dbReference type="PANTHER" id="PTHR23389">
    <property type="entry name" value="CHROMOSOME TRANSMISSION FIDELITY FACTOR 18"/>
    <property type="match status" value="1"/>
</dbReference>
<dbReference type="GO" id="GO:0005634">
    <property type="term" value="C:nucleus"/>
    <property type="evidence" value="ECO:0007669"/>
    <property type="project" value="TreeGrafter"/>
</dbReference>
<evidence type="ECO:0000313" key="4">
    <source>
        <dbReference type="Proteomes" id="UP001497482"/>
    </source>
</evidence>
<reference evidence="3 4" key="1">
    <citation type="submission" date="2024-04" db="EMBL/GenBank/DDBJ databases">
        <authorList>
            <person name="Waldvogel A.-M."/>
            <person name="Schoenle A."/>
        </authorList>
    </citation>
    <scope>NUCLEOTIDE SEQUENCE [LARGE SCALE GENOMIC DNA]</scope>
</reference>
<feature type="domain" description="AAA+ ATPase" evidence="2">
    <location>
        <begin position="195"/>
        <end position="415"/>
    </location>
</feature>
<dbReference type="Proteomes" id="UP001497482">
    <property type="component" value="Chromosome 3"/>
</dbReference>
<dbReference type="Gene3D" id="3.40.50.300">
    <property type="entry name" value="P-loop containing nucleotide triphosphate hydrolases"/>
    <property type="match status" value="1"/>
</dbReference>
<keyword evidence="4" id="KW-1185">Reference proteome</keyword>
<feature type="region of interest" description="Disordered" evidence="1">
    <location>
        <begin position="162"/>
        <end position="192"/>
    </location>
</feature>
<protein>
    <recommendedName>
        <fullName evidence="2">AAA+ ATPase domain-containing protein</fullName>
    </recommendedName>
</protein>
<dbReference type="PANTHER" id="PTHR23389:SF21">
    <property type="entry name" value="ATPASE FAMILY AAA DOMAIN-CONTAINING PROTEIN 5"/>
    <property type="match status" value="1"/>
</dbReference>
<evidence type="ECO:0000259" key="2">
    <source>
        <dbReference type="SMART" id="SM00382"/>
    </source>
</evidence>
<dbReference type="InterPro" id="IPR003959">
    <property type="entry name" value="ATPase_AAA_core"/>
</dbReference>
<name>A0AAV2LN00_KNICA</name>
<gene>
    <name evidence="3" type="ORF">KC01_LOCUS29540</name>
</gene>
<proteinExistence type="predicted"/>
<dbReference type="InterPro" id="IPR003593">
    <property type="entry name" value="AAA+_ATPase"/>
</dbReference>
<evidence type="ECO:0000256" key="1">
    <source>
        <dbReference type="SAM" id="MobiDB-lite"/>
    </source>
</evidence>
<dbReference type="GO" id="GO:0061860">
    <property type="term" value="F:DNA clamp unloader activity"/>
    <property type="evidence" value="ECO:0007669"/>
    <property type="project" value="TreeGrafter"/>
</dbReference>
<dbReference type="EMBL" id="OZ035825">
    <property type="protein sequence ID" value="CAL1601612.1"/>
    <property type="molecule type" value="Genomic_DNA"/>
</dbReference>
<evidence type="ECO:0000313" key="3">
    <source>
        <dbReference type="EMBL" id="CAL1601612.1"/>
    </source>
</evidence>
<dbReference type="GO" id="GO:0016887">
    <property type="term" value="F:ATP hydrolysis activity"/>
    <property type="evidence" value="ECO:0007669"/>
    <property type="project" value="InterPro"/>
</dbReference>